<dbReference type="EMBL" id="JALBCA010000008">
    <property type="protein sequence ID" value="KAI2392177.1"/>
    <property type="molecule type" value="Genomic_DNA"/>
</dbReference>
<keyword evidence="1" id="KW-0378">Hydrolase</keyword>
<comment type="caution">
    <text evidence="1">The sequence shown here is derived from an EMBL/GenBank/DDBJ whole genome shotgun (WGS) entry which is preliminary data.</text>
</comment>
<accession>A0ACB8V413</accession>
<protein>
    <submittedName>
        <fullName evidence="1">NADH pyrophosphatase</fullName>
        <ecNumber evidence="1">3.6.1.22</ecNumber>
    </submittedName>
</protein>
<gene>
    <name evidence="1" type="primary">NPY1</name>
    <name evidence="1" type="ORF">LOY88_000833</name>
</gene>
<dbReference type="EC" id="3.6.1.22" evidence="1"/>
<reference evidence="1" key="1">
    <citation type="journal article" date="2022" name="bioRxiv">
        <title>Population genetic analysis of Ophidiomyces ophidiicola, the causative agent of snake fungal disease, indicates recent introductions to the USA.</title>
        <authorList>
            <person name="Ladner J.T."/>
            <person name="Palmer J.M."/>
            <person name="Ettinger C.L."/>
            <person name="Stajich J.E."/>
            <person name="Farrell T.M."/>
            <person name="Glorioso B.M."/>
            <person name="Lawson B."/>
            <person name="Price S.J."/>
            <person name="Stengle A.G."/>
            <person name="Grear D.A."/>
            <person name="Lorch J.M."/>
        </authorList>
    </citation>
    <scope>NUCLEOTIDE SEQUENCE</scope>
    <source>
        <strain evidence="1">NWHC 24266-5</strain>
    </source>
</reference>
<name>A0ACB8V413_9EURO</name>
<sequence length="417" mass="45848">MPTPAAENPCPKHIEQDSMLARRFGKETANYFSSSPLNRVSFLRSEPPFLMSALRHPTARFLLFNQLAPLVHSSAEVFYATYQDVEPLVPVDLFDKSEEESLKTYHSGVILPLLVFLGLDESCVTNGLSYKSYTGVPYFALDVTPTAGLEEKANMIINSMKSRGLSFHNSRTITSFSPSDAAIYAQSRAIIDWNTRNAFCGTCGHPTISINAGAKRACPPTDLKFVANGSSIDGARPPCHTRTTISNLCFPRTDPTIIVAVLSHDSNRILLGRQKRWPPCWYSTLAGFIEPGESVEDAVRREVWEESGVVLSRVIIHSSQPWPYPANLMIGAIAQVSDPSNEKISLLHDPELEDAKWFEIADVEEALSVGSSPLGVEPGPEYKKGNLRLPPKTAIAHQLISAVVRGEYLGAPHESKI</sequence>
<evidence type="ECO:0000313" key="1">
    <source>
        <dbReference type="EMBL" id="KAI2392177.1"/>
    </source>
</evidence>
<organism evidence="1">
    <name type="scientific">Ophidiomyces ophidiicola</name>
    <dbReference type="NCBI Taxonomy" id="1387563"/>
    <lineage>
        <taxon>Eukaryota</taxon>
        <taxon>Fungi</taxon>
        <taxon>Dikarya</taxon>
        <taxon>Ascomycota</taxon>
        <taxon>Pezizomycotina</taxon>
        <taxon>Eurotiomycetes</taxon>
        <taxon>Eurotiomycetidae</taxon>
        <taxon>Onygenales</taxon>
        <taxon>Onygenaceae</taxon>
        <taxon>Ophidiomyces</taxon>
    </lineage>
</organism>
<proteinExistence type="predicted"/>